<gene>
    <name evidence="2" type="ORF">Plo01_61200</name>
</gene>
<keyword evidence="1" id="KW-0812">Transmembrane</keyword>
<name>A0A8J3RN62_9ACTN</name>
<evidence type="ECO:0000313" key="2">
    <source>
        <dbReference type="EMBL" id="GIH79691.1"/>
    </source>
</evidence>
<evidence type="ECO:0000256" key="1">
    <source>
        <dbReference type="SAM" id="Phobius"/>
    </source>
</evidence>
<feature type="transmembrane region" description="Helical" evidence="1">
    <location>
        <begin position="90"/>
        <end position="108"/>
    </location>
</feature>
<dbReference type="EMBL" id="BOOH01000051">
    <property type="protein sequence ID" value="GIH79691.1"/>
    <property type="molecule type" value="Genomic_DNA"/>
</dbReference>
<keyword evidence="1" id="KW-0472">Membrane</keyword>
<keyword evidence="1" id="KW-1133">Transmembrane helix</keyword>
<proteinExistence type="predicted"/>
<feature type="transmembrane region" description="Helical" evidence="1">
    <location>
        <begin position="194"/>
        <end position="214"/>
    </location>
</feature>
<organism evidence="2 3">
    <name type="scientific">Planobispora longispora</name>
    <dbReference type="NCBI Taxonomy" id="28887"/>
    <lineage>
        <taxon>Bacteria</taxon>
        <taxon>Bacillati</taxon>
        <taxon>Actinomycetota</taxon>
        <taxon>Actinomycetes</taxon>
        <taxon>Streptosporangiales</taxon>
        <taxon>Streptosporangiaceae</taxon>
        <taxon>Planobispora</taxon>
    </lineage>
</organism>
<evidence type="ECO:0000313" key="3">
    <source>
        <dbReference type="Proteomes" id="UP000616724"/>
    </source>
</evidence>
<feature type="transmembrane region" description="Helical" evidence="1">
    <location>
        <begin position="56"/>
        <end position="78"/>
    </location>
</feature>
<feature type="transmembrane region" description="Helical" evidence="1">
    <location>
        <begin position="140"/>
        <end position="163"/>
    </location>
</feature>
<evidence type="ECO:0008006" key="4">
    <source>
        <dbReference type="Google" id="ProtNLM"/>
    </source>
</evidence>
<comment type="caution">
    <text evidence="2">The sequence shown here is derived from an EMBL/GenBank/DDBJ whole genome shotgun (WGS) entry which is preliminary data.</text>
</comment>
<dbReference type="AlphaFoldDB" id="A0A8J3RN62"/>
<dbReference type="Proteomes" id="UP000616724">
    <property type="component" value="Unassembled WGS sequence"/>
</dbReference>
<accession>A0A8J3RN62</accession>
<dbReference type="RefSeq" id="WP_203894149.1">
    <property type="nucleotide sequence ID" value="NZ_BOOH01000051.1"/>
</dbReference>
<sequence length="227" mass="23183">MTNLDTPGSGADAFARHAMVASAFLAPLLVTVSILLSPFDATAEGEAYVRDFTENIGGYALFSWLAVLSAALFLPGLFAVSKVARRGRPTLGLAGMILAFILAVPFGGNSDDVLYAANRAGLDTAVTTRLMDAYVNDLPIALLGSAFFLGLLGLLLLGVAALLGRSAATWAAAALIAAPILLPIPWLAGMGNVVVAVPWLILTAGMGGVALSLLRRPAPSAVTAPAP</sequence>
<protein>
    <recommendedName>
        <fullName evidence="4">DUF4386 family protein</fullName>
    </recommendedName>
</protein>
<keyword evidence="3" id="KW-1185">Reference proteome</keyword>
<feature type="transmembrane region" description="Helical" evidence="1">
    <location>
        <begin position="170"/>
        <end position="188"/>
    </location>
</feature>
<reference evidence="2 3" key="1">
    <citation type="submission" date="2021-01" db="EMBL/GenBank/DDBJ databases">
        <title>Whole genome shotgun sequence of Planobispora longispora NBRC 13918.</title>
        <authorList>
            <person name="Komaki H."/>
            <person name="Tamura T."/>
        </authorList>
    </citation>
    <scope>NUCLEOTIDE SEQUENCE [LARGE SCALE GENOMIC DNA]</scope>
    <source>
        <strain evidence="2 3">NBRC 13918</strain>
    </source>
</reference>
<feature type="transmembrane region" description="Helical" evidence="1">
    <location>
        <begin position="18"/>
        <end position="36"/>
    </location>
</feature>